<gene>
    <name evidence="1" type="ORF">HMPREF9246_0468</name>
</gene>
<dbReference type="EMBL" id="AEXN01000011">
    <property type="protein sequence ID" value="EGC84306.1"/>
    <property type="molecule type" value="Genomic_DNA"/>
</dbReference>
<organism evidence="1 2">
    <name type="scientific">Anaerococcus hydrogenalis ACS-025-V-Sch4</name>
    <dbReference type="NCBI Taxonomy" id="879306"/>
    <lineage>
        <taxon>Bacteria</taxon>
        <taxon>Bacillati</taxon>
        <taxon>Bacillota</taxon>
        <taxon>Tissierellia</taxon>
        <taxon>Tissierellales</taxon>
        <taxon>Peptoniphilaceae</taxon>
        <taxon>Anaerococcus</taxon>
    </lineage>
</organism>
<reference evidence="1 2" key="1">
    <citation type="submission" date="2011-01" db="EMBL/GenBank/DDBJ databases">
        <authorList>
            <person name="Durkin A.S."/>
            <person name="Madupu R."/>
            <person name="Torralba M."/>
            <person name="Gillis M."/>
            <person name="Methe B."/>
            <person name="Sutton G."/>
            <person name="Nelson K.E."/>
        </authorList>
    </citation>
    <scope>NUCLEOTIDE SEQUENCE [LARGE SCALE GENOMIC DNA]</scope>
    <source>
        <strain evidence="1 2">ACS-025-V-Sch4</strain>
    </source>
</reference>
<keyword evidence="2" id="KW-1185">Reference proteome</keyword>
<dbReference type="GO" id="GO:0005829">
    <property type="term" value="C:cytosol"/>
    <property type="evidence" value="ECO:0007669"/>
    <property type="project" value="TreeGrafter"/>
</dbReference>
<dbReference type="InterPro" id="IPR051917">
    <property type="entry name" value="Transposase-Integrase"/>
</dbReference>
<dbReference type="Proteomes" id="UP000005277">
    <property type="component" value="Unassembled WGS sequence"/>
</dbReference>
<protein>
    <recommendedName>
        <fullName evidence="3">Integrase catalytic domain-containing protein</fullName>
    </recommendedName>
</protein>
<dbReference type="InterPro" id="IPR012337">
    <property type="entry name" value="RNaseH-like_sf"/>
</dbReference>
<comment type="caution">
    <text evidence="1">The sequence shown here is derived from an EMBL/GenBank/DDBJ whole genome shotgun (WGS) entry which is preliminary data.</text>
</comment>
<name>F0GYZ1_9FIRM</name>
<dbReference type="GO" id="GO:0004803">
    <property type="term" value="F:transposase activity"/>
    <property type="evidence" value="ECO:0007669"/>
    <property type="project" value="TreeGrafter"/>
</dbReference>
<dbReference type="SUPFAM" id="SSF53098">
    <property type="entry name" value="Ribonuclease H-like"/>
    <property type="match status" value="1"/>
</dbReference>
<evidence type="ECO:0000313" key="2">
    <source>
        <dbReference type="Proteomes" id="UP000005277"/>
    </source>
</evidence>
<dbReference type="AlphaFoldDB" id="F0GYZ1"/>
<evidence type="ECO:0008006" key="3">
    <source>
        <dbReference type="Google" id="ProtNLM"/>
    </source>
</evidence>
<dbReference type="PANTHER" id="PTHR10948:SF23">
    <property type="entry name" value="TRANSPOSASE INSI FOR INSERTION SEQUENCE ELEMENT IS30A-RELATED"/>
    <property type="match status" value="1"/>
</dbReference>
<evidence type="ECO:0000313" key="1">
    <source>
        <dbReference type="EMBL" id="EGC84306.1"/>
    </source>
</evidence>
<proteinExistence type="predicted"/>
<dbReference type="GO" id="GO:0032196">
    <property type="term" value="P:transposition"/>
    <property type="evidence" value="ECO:0007669"/>
    <property type="project" value="TreeGrafter"/>
</dbReference>
<dbReference type="InterPro" id="IPR053392">
    <property type="entry name" value="Transposase_IS30-like"/>
</dbReference>
<dbReference type="PANTHER" id="PTHR10948">
    <property type="entry name" value="TRANSPOSASE"/>
    <property type="match status" value="1"/>
</dbReference>
<dbReference type="NCBIfam" id="NF033563">
    <property type="entry name" value="transpos_IS30"/>
    <property type="match status" value="1"/>
</dbReference>
<accession>F0GYZ1</accession>
<sequence length="111" mass="12998">MLVAIDKLIKSLPLEALKTFTSGRGKEFACYEDVERRGINFYYADAYSAWQRDINENSNGLLREYYPKKTDLSKISINELIKNLMELNIRPRKCLEYQTPFDLFIHDLGLV</sequence>